<dbReference type="Proteomes" id="UP001233271">
    <property type="component" value="Chromosome 1"/>
</dbReference>
<dbReference type="KEGG" id="ccac:CcaHIS019_0113180"/>
<dbReference type="AlphaFoldDB" id="A0AA48I692"/>
<keyword evidence="2" id="KW-1185">Reference proteome</keyword>
<proteinExistence type="predicted"/>
<dbReference type="EMBL" id="AP028212">
    <property type="protein sequence ID" value="BEI88600.1"/>
    <property type="molecule type" value="Genomic_DNA"/>
</dbReference>
<evidence type="ECO:0000313" key="2">
    <source>
        <dbReference type="Proteomes" id="UP001233271"/>
    </source>
</evidence>
<dbReference type="GeneID" id="85492471"/>
<organism evidence="1 2">
    <name type="scientific">Cutaneotrichosporon cavernicola</name>
    <dbReference type="NCBI Taxonomy" id="279322"/>
    <lineage>
        <taxon>Eukaryota</taxon>
        <taxon>Fungi</taxon>
        <taxon>Dikarya</taxon>
        <taxon>Basidiomycota</taxon>
        <taxon>Agaricomycotina</taxon>
        <taxon>Tremellomycetes</taxon>
        <taxon>Trichosporonales</taxon>
        <taxon>Trichosporonaceae</taxon>
        <taxon>Cutaneotrichosporon</taxon>
    </lineage>
</organism>
<sequence length="349" mass="37856">MLDSQMYPHLLDLIAENAPYAVLVRLRACSRALRVLADKLLNGPRLILSSSMSCKSVVSCPGGKVPAFSLGLSSASSPDVDLSLLRVVDIVGPAFRHNLGMLSYAQCPNGYTLRFISSTGDCDALAPLPSHSFGIPDHVHTIVCWVSLPSLILHLDEASSIFQHCTPERLVVNVLFNVDDVIEAIYQPYALPSMAAEIVYVFHSSEATNRYEQTNCDYDSEHRPGGFFAPPNSRRDPGKWPSYGLYQLLNELATALMLTLQNGGPVIVVNVEALASPWLEGGGDDNPQSNFYMRCAMAAQDVDVDDTGVVDADAVTDALDAIEFYSLDEYRAEIGPERAAIETTLSGGL</sequence>
<protein>
    <submittedName>
        <fullName evidence="1">Uncharacterized protein</fullName>
    </submittedName>
</protein>
<evidence type="ECO:0000313" key="1">
    <source>
        <dbReference type="EMBL" id="BEI88600.1"/>
    </source>
</evidence>
<gene>
    <name evidence="1" type="ORF">CcaverHIS019_0113180</name>
</gene>
<accession>A0AA48I692</accession>
<dbReference type="RefSeq" id="XP_060453866.1">
    <property type="nucleotide sequence ID" value="XM_060596921.1"/>
</dbReference>
<name>A0AA48I692_9TREE</name>
<reference evidence="1" key="1">
    <citation type="journal article" date="2023" name="BMC Genomics">
        <title>Chromosome-level genome assemblies of Cutaneotrichosporon spp. (Trichosporonales, Basidiomycota) reveal imbalanced evolution between nucleotide sequences and chromosome synteny.</title>
        <authorList>
            <person name="Kobayashi Y."/>
            <person name="Kayamori A."/>
            <person name="Aoki K."/>
            <person name="Shiwa Y."/>
            <person name="Matsutani M."/>
            <person name="Fujita N."/>
            <person name="Sugita T."/>
            <person name="Iwasaki W."/>
            <person name="Tanaka N."/>
            <person name="Takashima M."/>
        </authorList>
    </citation>
    <scope>NUCLEOTIDE SEQUENCE</scope>
    <source>
        <strain evidence="1">HIS019</strain>
    </source>
</reference>